<dbReference type="Gene3D" id="1.10.268.10">
    <property type="entry name" value="Topoisomerase, domain 3"/>
    <property type="match status" value="1"/>
</dbReference>
<dbReference type="NCBIfam" id="TIGR01443">
    <property type="entry name" value="intein_Cterm"/>
    <property type="match status" value="1"/>
</dbReference>
<evidence type="ECO:0000256" key="13">
    <source>
        <dbReference type="SAM" id="MobiDB-lite"/>
    </source>
</evidence>
<dbReference type="Gene3D" id="3.90.199.10">
    <property type="entry name" value="Topoisomerase II, domain 5"/>
    <property type="match status" value="2"/>
</dbReference>
<dbReference type="SMART" id="SM00305">
    <property type="entry name" value="HintC"/>
    <property type="match status" value="1"/>
</dbReference>
<dbReference type="Pfam" id="PF00521">
    <property type="entry name" value="DNA_topoisoIV"/>
    <property type="match status" value="2"/>
</dbReference>
<dbReference type="PROSITE" id="PS50818">
    <property type="entry name" value="INTEIN_C_TER"/>
    <property type="match status" value="1"/>
</dbReference>
<dbReference type="SUPFAM" id="SSF55608">
    <property type="entry name" value="Homing endonucleases"/>
    <property type="match status" value="2"/>
</dbReference>
<evidence type="ECO:0000256" key="11">
    <source>
        <dbReference type="PROSITE-ProRule" id="PRU01384"/>
    </source>
</evidence>
<dbReference type="SUPFAM" id="SSF51294">
    <property type="entry name" value="Hedgehog/intein (Hint) domain"/>
    <property type="match status" value="1"/>
</dbReference>
<feature type="domain" description="DOD-type homing endonuclease" evidence="14">
    <location>
        <begin position="218"/>
        <end position="366"/>
    </location>
</feature>
<dbReference type="InterPro" id="IPR035516">
    <property type="entry name" value="Gyrase/topoIV_suA_C"/>
</dbReference>
<dbReference type="InterPro" id="IPR004042">
    <property type="entry name" value="Intein_endonuc_central"/>
</dbReference>
<dbReference type="NCBIfam" id="NF004043">
    <property type="entry name" value="PRK05560.1"/>
    <property type="match status" value="1"/>
</dbReference>
<evidence type="ECO:0000256" key="4">
    <source>
        <dbReference type="ARBA" id="ARBA00022490"/>
    </source>
</evidence>
<dbReference type="Pfam" id="PF14528">
    <property type="entry name" value="LAGLIDADG_3"/>
    <property type="match status" value="2"/>
</dbReference>
<proteinExistence type="inferred from homology"/>
<dbReference type="Proteomes" id="UP000230273">
    <property type="component" value="Unassembled WGS sequence"/>
</dbReference>
<name>A0A2G9YW26_9BACT</name>
<dbReference type="CDD" id="cd00081">
    <property type="entry name" value="Hint"/>
    <property type="match status" value="1"/>
</dbReference>
<dbReference type="NCBIfam" id="TIGR01063">
    <property type="entry name" value="gyrA"/>
    <property type="match status" value="1"/>
</dbReference>
<evidence type="ECO:0000256" key="10">
    <source>
        <dbReference type="ARBA" id="ARBA00063644"/>
    </source>
</evidence>
<dbReference type="GO" id="GO:0003918">
    <property type="term" value="F:DNA topoisomerase type II (double strand cut, ATP-hydrolyzing) activity"/>
    <property type="evidence" value="ECO:0007669"/>
    <property type="project" value="UniProtKB-EC"/>
</dbReference>
<dbReference type="PROSITE" id="PS52040">
    <property type="entry name" value="TOPO_IIA"/>
    <property type="match status" value="1"/>
</dbReference>
<dbReference type="InterPro" id="IPR003586">
    <property type="entry name" value="Hint_dom_C"/>
</dbReference>
<dbReference type="SUPFAM" id="SSF56719">
    <property type="entry name" value="Type II DNA topoisomerase"/>
    <property type="match status" value="2"/>
</dbReference>
<comment type="caution">
    <text evidence="16">The sequence shown here is derived from an EMBL/GenBank/DDBJ whole genome shotgun (WGS) entry which is preliminary data.</text>
</comment>
<dbReference type="CDD" id="cd00187">
    <property type="entry name" value="TOP4c"/>
    <property type="match status" value="1"/>
</dbReference>
<dbReference type="InterPro" id="IPR004860">
    <property type="entry name" value="LAGLIDADG_dom"/>
</dbReference>
<dbReference type="GO" id="GO:0004519">
    <property type="term" value="F:endonuclease activity"/>
    <property type="evidence" value="ECO:0007669"/>
    <property type="project" value="InterPro"/>
</dbReference>
<dbReference type="PRINTS" id="PR00379">
    <property type="entry name" value="INTEIN"/>
</dbReference>
<dbReference type="GO" id="GO:0006265">
    <property type="term" value="P:DNA topological change"/>
    <property type="evidence" value="ECO:0007669"/>
    <property type="project" value="UniProtKB-UniRule"/>
</dbReference>
<evidence type="ECO:0000256" key="6">
    <source>
        <dbReference type="ARBA" id="ARBA00023000"/>
    </source>
</evidence>
<dbReference type="GO" id="GO:0005737">
    <property type="term" value="C:cytoplasm"/>
    <property type="evidence" value="ECO:0007669"/>
    <property type="project" value="TreeGrafter"/>
</dbReference>
<dbReference type="PANTHER" id="PTHR43493">
    <property type="entry name" value="DNA GYRASE/TOPOISOMERASE SUBUNIT A"/>
    <property type="match status" value="1"/>
</dbReference>
<dbReference type="InterPro" id="IPR030934">
    <property type="entry name" value="Intein_C"/>
</dbReference>
<comment type="similarity">
    <text evidence="2">Belongs to the type II topoisomerase GyrA/ParC subunit family.</text>
</comment>
<dbReference type="InterPro" id="IPR013760">
    <property type="entry name" value="Topo_IIA-like_dom_sf"/>
</dbReference>
<dbReference type="InterPro" id="IPR036844">
    <property type="entry name" value="Hint_dom_sf"/>
</dbReference>
<keyword evidence="7 11" id="KW-0799">Topoisomerase</keyword>
<dbReference type="InterPro" id="IPR006691">
    <property type="entry name" value="GyrA/parC_rep"/>
</dbReference>
<dbReference type="InterPro" id="IPR006142">
    <property type="entry name" value="INTEIN"/>
</dbReference>
<evidence type="ECO:0000313" key="16">
    <source>
        <dbReference type="EMBL" id="PIP23427.1"/>
    </source>
</evidence>
<comment type="catalytic activity">
    <reaction evidence="1 11">
        <text>ATP-dependent breakage, passage and rejoining of double-stranded DNA.</text>
        <dbReference type="EC" id="5.6.2.2"/>
    </reaction>
</comment>
<gene>
    <name evidence="16" type="ORF">COX36_03365</name>
</gene>
<dbReference type="Gene3D" id="2.120.10.90">
    <property type="entry name" value="DNA gyrase/topoisomerase IV, subunit A, C-terminal"/>
    <property type="match status" value="1"/>
</dbReference>
<evidence type="ECO:0000259" key="15">
    <source>
        <dbReference type="PROSITE" id="PS52040"/>
    </source>
</evidence>
<dbReference type="FunFam" id="3.30.1360.40:FF:000002">
    <property type="entry name" value="DNA gyrase subunit A"/>
    <property type="match status" value="1"/>
</dbReference>
<evidence type="ECO:0000256" key="9">
    <source>
        <dbReference type="ARBA" id="ARBA00023235"/>
    </source>
</evidence>
<keyword evidence="9 11" id="KW-0413">Isomerase</keyword>
<dbReference type="EC" id="5.6.2.2" evidence="3"/>
<comment type="subunit">
    <text evidence="10">Heterotetramer composed of ParC and ParE.</text>
</comment>
<dbReference type="Pfam" id="PF03989">
    <property type="entry name" value="DNA_gyraseA_C"/>
    <property type="match status" value="6"/>
</dbReference>
<evidence type="ECO:0000313" key="17">
    <source>
        <dbReference type="Proteomes" id="UP000230273"/>
    </source>
</evidence>
<dbReference type="NCBIfam" id="NF004044">
    <property type="entry name" value="PRK05561.1"/>
    <property type="match status" value="1"/>
</dbReference>
<dbReference type="PANTHER" id="PTHR43493:SF5">
    <property type="entry name" value="DNA GYRASE SUBUNIT A, CHLOROPLASTIC_MITOCHONDRIAL"/>
    <property type="match status" value="1"/>
</dbReference>
<evidence type="ECO:0000256" key="2">
    <source>
        <dbReference type="ARBA" id="ARBA00008263"/>
    </source>
</evidence>
<dbReference type="GO" id="GO:0016539">
    <property type="term" value="P:intein-mediated protein splicing"/>
    <property type="evidence" value="ECO:0007669"/>
    <property type="project" value="InterPro"/>
</dbReference>
<organism evidence="16 17">
    <name type="scientific">Candidatus Nealsonbacteria bacterium CG23_combo_of_CG06-09_8_20_14_all_38_19</name>
    <dbReference type="NCBI Taxonomy" id="1974721"/>
    <lineage>
        <taxon>Bacteria</taxon>
        <taxon>Candidatus Nealsoniibacteriota</taxon>
    </lineage>
</organism>
<dbReference type="InterPro" id="IPR027434">
    <property type="entry name" value="Homing_endonucl"/>
</dbReference>
<dbReference type="SUPFAM" id="SSF101904">
    <property type="entry name" value="GyrA/ParC C-terminal domain-like"/>
    <property type="match status" value="1"/>
</dbReference>
<evidence type="ECO:0000256" key="7">
    <source>
        <dbReference type="ARBA" id="ARBA00023029"/>
    </source>
</evidence>
<accession>A0A2G9YW26</accession>
<keyword evidence="5" id="KW-0068">Autocatalytic cleavage</keyword>
<evidence type="ECO:0000259" key="14">
    <source>
        <dbReference type="PROSITE" id="PS50819"/>
    </source>
</evidence>
<dbReference type="Gene3D" id="2.170.16.10">
    <property type="entry name" value="Hedgehog/Intein (Hint) domain"/>
    <property type="match status" value="1"/>
</dbReference>
<dbReference type="GO" id="GO:0009330">
    <property type="term" value="C:DNA topoisomerase type II (double strand cut, ATP-hydrolyzing) complex"/>
    <property type="evidence" value="ECO:0007669"/>
    <property type="project" value="TreeGrafter"/>
</dbReference>
<dbReference type="SMART" id="SM00434">
    <property type="entry name" value="TOP4c"/>
    <property type="match status" value="1"/>
</dbReference>
<keyword evidence="12" id="KW-0175">Coiled coil</keyword>
<reference evidence="16 17" key="1">
    <citation type="submission" date="2017-09" db="EMBL/GenBank/DDBJ databases">
        <title>Depth-based differentiation of microbial function through sediment-hosted aquifers and enrichment of novel symbionts in the deep terrestrial subsurface.</title>
        <authorList>
            <person name="Probst A.J."/>
            <person name="Ladd B."/>
            <person name="Jarett J.K."/>
            <person name="Geller-Mcgrath D.E."/>
            <person name="Sieber C.M."/>
            <person name="Emerson J.B."/>
            <person name="Anantharaman K."/>
            <person name="Thomas B.C."/>
            <person name="Malmstrom R."/>
            <person name="Stieglmeier M."/>
            <person name="Klingl A."/>
            <person name="Woyke T."/>
            <person name="Ryan C.M."/>
            <person name="Banfield J.F."/>
        </authorList>
    </citation>
    <scope>NUCLEOTIDE SEQUENCE [LARGE SCALE GENOMIC DNA]</scope>
    <source>
        <strain evidence="16">CG23_combo_of_CG06-09_8_20_14_all_38_19</strain>
    </source>
</reference>
<dbReference type="GO" id="GO:0005524">
    <property type="term" value="F:ATP binding"/>
    <property type="evidence" value="ECO:0007669"/>
    <property type="project" value="InterPro"/>
</dbReference>
<dbReference type="Gene3D" id="3.30.1360.40">
    <property type="match status" value="1"/>
</dbReference>
<keyword evidence="6" id="KW-0651">Protein splicing</keyword>
<dbReference type="EMBL" id="PCRP01000056">
    <property type="protein sequence ID" value="PIP23427.1"/>
    <property type="molecule type" value="Genomic_DNA"/>
</dbReference>
<keyword evidence="4" id="KW-0963">Cytoplasm</keyword>
<dbReference type="InterPro" id="IPR002205">
    <property type="entry name" value="Topo_IIA_dom_A"/>
</dbReference>
<evidence type="ECO:0000256" key="1">
    <source>
        <dbReference type="ARBA" id="ARBA00000185"/>
    </source>
</evidence>
<dbReference type="GO" id="GO:0003677">
    <property type="term" value="F:DNA binding"/>
    <property type="evidence" value="ECO:0007669"/>
    <property type="project" value="UniProtKB-UniRule"/>
</dbReference>
<dbReference type="InterPro" id="IPR013758">
    <property type="entry name" value="Topo_IIA_A/C_ab"/>
</dbReference>
<dbReference type="FunFam" id="2.120.10.90:FF:000005">
    <property type="entry name" value="DNA topoisomerase 4 subunit A"/>
    <property type="match status" value="1"/>
</dbReference>
<dbReference type="FunFam" id="1.10.268.10:FF:000001">
    <property type="entry name" value="DNA gyrase subunit A"/>
    <property type="match status" value="1"/>
</dbReference>
<feature type="active site" description="O-(5'-phospho-DNA)-tyrosine intermediate" evidence="11">
    <location>
        <position position="615"/>
    </location>
</feature>
<evidence type="ECO:0000256" key="12">
    <source>
        <dbReference type="SAM" id="Coils"/>
    </source>
</evidence>
<protein>
    <recommendedName>
        <fullName evidence="3">DNA topoisomerase (ATP-hydrolyzing)</fullName>
        <ecNumber evidence="3">5.6.2.2</ecNumber>
    </recommendedName>
</protein>
<keyword evidence="8 11" id="KW-0238">DNA-binding</keyword>
<evidence type="ECO:0000256" key="8">
    <source>
        <dbReference type="ARBA" id="ARBA00023125"/>
    </source>
</evidence>
<feature type="coiled-coil region" evidence="12">
    <location>
        <begin position="919"/>
        <end position="951"/>
    </location>
</feature>
<dbReference type="PROSITE" id="PS50819">
    <property type="entry name" value="INTEIN_ENDONUCLEASE"/>
    <property type="match status" value="1"/>
</dbReference>
<feature type="region of interest" description="Disordered" evidence="13">
    <location>
        <begin position="1"/>
        <end position="26"/>
    </location>
</feature>
<evidence type="ECO:0000256" key="5">
    <source>
        <dbReference type="ARBA" id="ARBA00022813"/>
    </source>
</evidence>
<evidence type="ECO:0000256" key="3">
    <source>
        <dbReference type="ARBA" id="ARBA00012895"/>
    </source>
</evidence>
<dbReference type="InterPro" id="IPR013757">
    <property type="entry name" value="Topo_IIA_A_a_sf"/>
</dbReference>
<sequence>MKEKNPAKRSAFDKSSADKPADEQKQNIEIGYIKPREIVEEMRDSYIDYAMSVIVSRALPDVRDGLKPVHRRILYAMYDMGLTHMAKFRKSATVVGECFVKDTLVLTDKGLLPIQNIKVGDNVYTQNGLNNVSRLYEMPPKDLLKVTLGNGLFNVVTPLQKFKVLTPEWKYEWKNARDLTENDYLILKADYPKFKNYGKLKASKEERFKYLNEDIAYLLGFFVSEGSISNDYGAKRHLRITFTNGSKETMLKIASILQNEFGYSPKIENKYQSGKCFAPAYTIRINRLDINNFFVENFNLNGKKALTKEIPQKIFFSPSSVVFSFISGLMDGDGSIHNKERNSIHYGSVSPKLIQQLQILLLHHGIFSNKYKQNRMNLKRHYIGSKEVKSNFPFYSLEIRGEMAIEFAKKLSLQNLKRRQRVEKLVNKKYTNHNRKGFIKYDIIPYAGKMLFQELSNKHIGSGWYQDAYGENFRMGIKYPDGTKIRYALDLQEKPLRKTQIIEWGMQRKLGKIGSPLFEFLADVIKNKIYFVKVSSIKEVAPEKTYDIEVEGDHEFIANGVISHNCLGKYHPHSDVAVYDSLVRMAQDFSLRYPLVQGQGNFGSIDGDISAAMRYTECRLSRIGEETLRDIEKNTVNLIDNYDGTRKEPVVLPSPLPQLLLNGSLGIAVGMATNIPPHNLSEVVDATIHLINHPNSTTEDLFEFIKGPDFPTGGLIYDQKGIIEAYSQGKGPIVNRGRADVIGEEKGGKTQIIIKEIPFQVQKSSLIEQIANLVQEKRIDGIRNVRDESDREGMRIVIELNRDAYPQKTLNQLYKFTDLQRTFHLNMLALVDGIQPRVLNLAELLTYFIEHRKDVIYRRTQFDLTKAKERAHILEGLAKALAKIDAVIKTIRASRDRDDARKNLMKRFKLTGIQANAILEMRLQQLARLEREKIEEELEQKLKEIKELTAILKSPQRIKEVVKKELLDLKASFGDERKTKVYIQKIGEIAEEDLVPQEETILTLTQGGYIKRINPSVYKIQRRGGKGLLGMKTLQDDTVEHFLTAMTHDSLLFFTDSGKVFRTQAYEIPEGTRVARGRGLLNFLEISQQEKVLSLIPYGKDEKQLGTNYLVMVTQNGIIKKTSLDEFENVRRSGLIAITLKKDDLLKKVCKSSGEDEAILVTRKGQSIRFKEKTIRPMGRPAAGIKGIRLKRDDQVIGMDIIQNQKLKTQNLKLKEYLLIVTENGYGKRTDVKEYRLQGRGGSGIKTAQVNPKTGQIVSSRVLSGGEEDLIVISRKGQVIRTLIKSIPVLGRATQGVRIMRLEEGDHVASAACI</sequence>
<dbReference type="InterPro" id="IPR050220">
    <property type="entry name" value="Type_II_DNA_Topoisomerases"/>
</dbReference>
<feature type="domain" description="Topo IIA-type catalytic" evidence="15">
    <location>
        <begin position="518"/>
        <end position="994"/>
    </location>
</feature>
<dbReference type="Gene3D" id="3.10.28.10">
    <property type="entry name" value="Homing endonucleases"/>
    <property type="match status" value="1"/>
</dbReference>